<evidence type="ECO:0000259" key="3">
    <source>
        <dbReference type="Pfam" id="PF17111"/>
    </source>
</evidence>
<dbReference type="EMBL" id="PEJP01000105">
    <property type="protein sequence ID" value="RYO26147.1"/>
    <property type="molecule type" value="Genomic_DNA"/>
</dbReference>
<organism evidence="4 5">
    <name type="scientific">Alternaria arborescens</name>
    <dbReference type="NCBI Taxonomy" id="156630"/>
    <lineage>
        <taxon>Eukaryota</taxon>
        <taxon>Fungi</taxon>
        <taxon>Dikarya</taxon>
        <taxon>Ascomycota</taxon>
        <taxon>Pezizomycotina</taxon>
        <taxon>Dothideomycetes</taxon>
        <taxon>Pleosporomycetidae</taxon>
        <taxon>Pleosporales</taxon>
        <taxon>Pleosporineae</taxon>
        <taxon>Pleosporaceae</taxon>
        <taxon>Alternaria</taxon>
        <taxon>Alternaria sect. Alternaria</taxon>
    </lineage>
</organism>
<dbReference type="AlphaFoldDB" id="A0A4Q4PWN1"/>
<dbReference type="Pfam" id="PF17111">
    <property type="entry name" value="PigL_N"/>
    <property type="match status" value="1"/>
</dbReference>
<keyword evidence="1" id="KW-0175">Coiled coil</keyword>
<gene>
    <name evidence="4" type="ORF">AA0113_g12539</name>
</gene>
<evidence type="ECO:0000256" key="1">
    <source>
        <dbReference type="SAM" id="Coils"/>
    </source>
</evidence>
<evidence type="ECO:0000313" key="4">
    <source>
        <dbReference type="EMBL" id="RYO26147.1"/>
    </source>
</evidence>
<dbReference type="OrthoDB" id="432483at2759"/>
<sequence length="282" mass="30839">MTDPLSICASVVSITVPALHGVRLLIEDLQQLKEAPKTFKRLSEDVQSVETSLKLLQGVQEREWDLLGASVLDESKTTINSCTQACSRFKTDLQRWTRHSEGGKLAWQDRTSVGFLKQGQIKAMSEQLRNCKLSINSVVSIATLYSSVRHTHITEEVRKTMSLVQAEVKGAVAATDKQLVVLESRMEELDLSSDDDDDEEAATRKGKAEALQQLEEERKALEASRTLLDELLSKAQEEAVAKASAKVPDSSTTVSNLTFGDQNSGQQIGVAYGGVNASFGGR</sequence>
<dbReference type="Proteomes" id="UP000293823">
    <property type="component" value="Unassembled WGS sequence"/>
</dbReference>
<feature type="coiled-coil region" evidence="1">
    <location>
        <begin position="204"/>
        <end position="238"/>
    </location>
</feature>
<feature type="compositionally biased region" description="Polar residues" evidence="2">
    <location>
        <begin position="249"/>
        <end position="264"/>
    </location>
</feature>
<dbReference type="InterPro" id="IPR031348">
    <property type="entry name" value="PigL_N"/>
</dbReference>
<evidence type="ECO:0000256" key="2">
    <source>
        <dbReference type="SAM" id="MobiDB-lite"/>
    </source>
</evidence>
<feature type="region of interest" description="Disordered" evidence="2">
    <location>
        <begin position="243"/>
        <end position="264"/>
    </location>
</feature>
<feature type="domain" description="Azaphilone pigments biosynthesis cluster protein L N-terminal" evidence="3">
    <location>
        <begin position="2"/>
        <end position="222"/>
    </location>
</feature>
<evidence type="ECO:0000313" key="5">
    <source>
        <dbReference type="Proteomes" id="UP000293823"/>
    </source>
</evidence>
<comment type="caution">
    <text evidence="4">The sequence shown here is derived from an EMBL/GenBank/DDBJ whole genome shotgun (WGS) entry which is preliminary data.</text>
</comment>
<name>A0A4Q4PWN1_9PLEO</name>
<accession>A0A4Q4PWN1</accession>
<reference evidence="5" key="1">
    <citation type="journal article" date="2019" name="bioRxiv">
        <title>Genomics, evolutionary history and diagnostics of the Alternaria alternata species group including apple and Asian pear pathotypes.</title>
        <authorList>
            <person name="Armitage A.D."/>
            <person name="Cockerton H.M."/>
            <person name="Sreenivasaprasad S."/>
            <person name="Woodhall J.W."/>
            <person name="Lane C.R."/>
            <person name="Harrison R.J."/>
            <person name="Clarkson J.P."/>
        </authorList>
    </citation>
    <scope>NUCLEOTIDE SEQUENCE [LARGE SCALE GENOMIC DNA]</scope>
    <source>
        <strain evidence="5">RGR 97.0016</strain>
    </source>
</reference>
<keyword evidence="5" id="KW-1185">Reference proteome</keyword>
<protein>
    <recommendedName>
        <fullName evidence="3">Azaphilone pigments biosynthesis cluster protein L N-terminal domain-containing protein</fullName>
    </recommendedName>
</protein>
<proteinExistence type="predicted"/>